<organism evidence="4 5">
    <name type="scientific">Alcaligenes pakistanensis</name>
    <dbReference type="NCBI Taxonomy" id="1482717"/>
    <lineage>
        <taxon>Bacteria</taxon>
        <taxon>Pseudomonadati</taxon>
        <taxon>Pseudomonadota</taxon>
        <taxon>Betaproteobacteria</taxon>
        <taxon>Burkholderiales</taxon>
        <taxon>Alcaligenaceae</taxon>
        <taxon>Alcaligenes</taxon>
    </lineage>
</organism>
<feature type="transmembrane region" description="Helical" evidence="1">
    <location>
        <begin position="91"/>
        <end position="110"/>
    </location>
</feature>
<dbReference type="Gene3D" id="2.60.120.1440">
    <property type="match status" value="1"/>
</dbReference>
<dbReference type="AlphaFoldDB" id="A0A8H9II21"/>
<dbReference type="PIRSF" id="PIRSF018266">
    <property type="entry name" value="FecR"/>
    <property type="match status" value="1"/>
</dbReference>
<comment type="caution">
    <text evidence="4">The sequence shown here is derived from an EMBL/GenBank/DDBJ whole genome shotgun (WGS) entry which is preliminary data.</text>
</comment>
<keyword evidence="1" id="KW-0812">Transmembrane</keyword>
<proteinExistence type="predicted"/>
<evidence type="ECO:0000313" key="4">
    <source>
        <dbReference type="EMBL" id="GHC49155.1"/>
    </source>
</evidence>
<evidence type="ECO:0000256" key="1">
    <source>
        <dbReference type="SAM" id="Phobius"/>
    </source>
</evidence>
<dbReference type="RefSeq" id="WP_189392516.1">
    <property type="nucleotide sequence ID" value="NZ_BMZN01000003.1"/>
</dbReference>
<evidence type="ECO:0000259" key="3">
    <source>
        <dbReference type="Pfam" id="PF16220"/>
    </source>
</evidence>
<evidence type="ECO:0000313" key="5">
    <source>
        <dbReference type="Proteomes" id="UP000608923"/>
    </source>
</evidence>
<evidence type="ECO:0000259" key="2">
    <source>
        <dbReference type="Pfam" id="PF04773"/>
    </source>
</evidence>
<feature type="domain" description="FecR protein" evidence="2">
    <location>
        <begin position="114"/>
        <end position="204"/>
    </location>
</feature>
<dbReference type="InterPro" id="IPR012373">
    <property type="entry name" value="Ferrdict_sens_TM"/>
</dbReference>
<accession>A0A8H9II21</accession>
<dbReference type="Pfam" id="PF04773">
    <property type="entry name" value="FecR"/>
    <property type="match status" value="1"/>
</dbReference>
<dbReference type="PANTHER" id="PTHR30273:SF2">
    <property type="entry name" value="PROTEIN FECR"/>
    <property type="match status" value="1"/>
</dbReference>
<keyword evidence="1" id="KW-1133">Transmembrane helix</keyword>
<dbReference type="GO" id="GO:0016989">
    <property type="term" value="F:sigma factor antagonist activity"/>
    <property type="evidence" value="ECO:0007669"/>
    <property type="project" value="TreeGrafter"/>
</dbReference>
<dbReference type="EMBL" id="BMZN01000003">
    <property type="protein sequence ID" value="GHC49155.1"/>
    <property type="molecule type" value="Genomic_DNA"/>
</dbReference>
<keyword evidence="5" id="KW-1185">Reference proteome</keyword>
<sequence>MPTDKIEQQAAQWVVLLSDPGQFTEQAQAEFIAWRAQDPRHEAAAARMEGVLGTVKNLAAQANAAPGRCALEAGLSARRTLLSNWRQGIRLLLWAMVFILPILAFVLPWSNQSVHTAAGQWRTVVLEDGSHLELAGASHVKILYSEHYRDIELLAGQVRVVVAKQPDRPLRVLSRQAVSQALGTEFIVQEQPQGTVLTVLSSRVLTYSRAQGPQQGRELAAGDQVQIDAQGLGVNRQTDVNSTKRNWDERQLVLEHVPLAQALEQITRQYPGKTQINIQGMEGRVVSAVLPADQPLSALALLADLYPGLQVQDSRSEGLRIKFRF</sequence>
<protein>
    <submittedName>
        <fullName evidence="4">Sensor</fullName>
    </submittedName>
</protein>
<dbReference type="InterPro" id="IPR032623">
    <property type="entry name" value="FecR_N"/>
</dbReference>
<gene>
    <name evidence="4" type="primary">fecR</name>
    <name evidence="4" type="ORF">GCM10010096_21060</name>
</gene>
<name>A0A8H9II21_9BURK</name>
<keyword evidence="1" id="KW-0472">Membrane</keyword>
<dbReference type="Pfam" id="PF16220">
    <property type="entry name" value="DUF4880"/>
    <property type="match status" value="1"/>
</dbReference>
<feature type="domain" description="FecR N-terminal" evidence="3">
    <location>
        <begin position="8"/>
        <end position="49"/>
    </location>
</feature>
<dbReference type="Proteomes" id="UP000608923">
    <property type="component" value="Unassembled WGS sequence"/>
</dbReference>
<dbReference type="InterPro" id="IPR006860">
    <property type="entry name" value="FecR"/>
</dbReference>
<reference evidence="5" key="1">
    <citation type="journal article" date="2019" name="Int. J. Syst. Evol. Microbiol.">
        <title>The Global Catalogue of Microorganisms (GCM) 10K type strain sequencing project: providing services to taxonomists for standard genome sequencing and annotation.</title>
        <authorList>
            <consortium name="The Broad Institute Genomics Platform"/>
            <consortium name="The Broad Institute Genome Sequencing Center for Infectious Disease"/>
            <person name="Wu L."/>
            <person name="Ma J."/>
        </authorList>
    </citation>
    <scope>NUCLEOTIDE SEQUENCE [LARGE SCALE GENOMIC DNA]</scope>
    <source>
        <strain evidence="5">KCTC 42083</strain>
    </source>
</reference>
<dbReference type="PANTHER" id="PTHR30273">
    <property type="entry name" value="PERIPLASMIC SIGNAL SENSOR AND SIGMA FACTOR ACTIVATOR FECR-RELATED"/>
    <property type="match status" value="1"/>
</dbReference>